<evidence type="ECO:0000313" key="1">
    <source>
        <dbReference type="EMBL" id="GBP70835.1"/>
    </source>
</evidence>
<sequence>MDPYDGSDKMIQFPVNTKTSKSANLIQCRGRAVAVPRRARRPLPVMSLRQILAALCRRRRGRGYVTHYFGRPAALAGPTEEHLCCHVKIETVRTQFKRQLVTNA</sequence>
<dbReference type="EMBL" id="BGZK01001088">
    <property type="protein sequence ID" value="GBP70835.1"/>
    <property type="molecule type" value="Genomic_DNA"/>
</dbReference>
<evidence type="ECO:0000313" key="2">
    <source>
        <dbReference type="Proteomes" id="UP000299102"/>
    </source>
</evidence>
<keyword evidence="2" id="KW-1185">Reference proteome</keyword>
<reference evidence="1 2" key="1">
    <citation type="journal article" date="2019" name="Commun. Biol.">
        <title>The bagworm genome reveals a unique fibroin gene that provides high tensile strength.</title>
        <authorList>
            <person name="Kono N."/>
            <person name="Nakamura H."/>
            <person name="Ohtoshi R."/>
            <person name="Tomita M."/>
            <person name="Numata K."/>
            <person name="Arakawa K."/>
        </authorList>
    </citation>
    <scope>NUCLEOTIDE SEQUENCE [LARGE SCALE GENOMIC DNA]</scope>
</reference>
<name>A0A4C1Y8T5_EUMVA</name>
<dbReference type="AlphaFoldDB" id="A0A4C1Y8T5"/>
<dbReference type="Proteomes" id="UP000299102">
    <property type="component" value="Unassembled WGS sequence"/>
</dbReference>
<protein>
    <submittedName>
        <fullName evidence="1">Uncharacterized protein</fullName>
    </submittedName>
</protein>
<comment type="caution">
    <text evidence="1">The sequence shown here is derived from an EMBL/GenBank/DDBJ whole genome shotgun (WGS) entry which is preliminary data.</text>
</comment>
<gene>
    <name evidence="1" type="ORF">EVAR_53499_1</name>
</gene>
<organism evidence="1 2">
    <name type="scientific">Eumeta variegata</name>
    <name type="common">Bagworm moth</name>
    <name type="synonym">Eumeta japonica</name>
    <dbReference type="NCBI Taxonomy" id="151549"/>
    <lineage>
        <taxon>Eukaryota</taxon>
        <taxon>Metazoa</taxon>
        <taxon>Ecdysozoa</taxon>
        <taxon>Arthropoda</taxon>
        <taxon>Hexapoda</taxon>
        <taxon>Insecta</taxon>
        <taxon>Pterygota</taxon>
        <taxon>Neoptera</taxon>
        <taxon>Endopterygota</taxon>
        <taxon>Lepidoptera</taxon>
        <taxon>Glossata</taxon>
        <taxon>Ditrysia</taxon>
        <taxon>Tineoidea</taxon>
        <taxon>Psychidae</taxon>
        <taxon>Oiketicinae</taxon>
        <taxon>Eumeta</taxon>
    </lineage>
</organism>
<proteinExistence type="predicted"/>
<accession>A0A4C1Y8T5</accession>